<accession>A0A6B3NW38</accession>
<evidence type="ECO:0000313" key="9">
    <source>
        <dbReference type="Proteomes" id="UP000480410"/>
    </source>
</evidence>
<organism evidence="8 10">
    <name type="scientific">Pseudomonas brassicae</name>
    <dbReference type="NCBI Taxonomy" id="2708063"/>
    <lineage>
        <taxon>Bacteria</taxon>
        <taxon>Pseudomonadati</taxon>
        <taxon>Pseudomonadota</taxon>
        <taxon>Gammaproteobacteria</taxon>
        <taxon>Pseudomonadales</taxon>
        <taxon>Pseudomonadaceae</taxon>
        <taxon>Pseudomonas</taxon>
    </lineage>
</organism>
<feature type="transmembrane region" description="Helical" evidence="5">
    <location>
        <begin position="38"/>
        <end position="64"/>
    </location>
</feature>
<gene>
    <name evidence="7" type="ORF">G3435_23140</name>
    <name evidence="8" type="ORF">G3436_23175</name>
</gene>
<evidence type="ECO:0000259" key="6">
    <source>
        <dbReference type="Pfam" id="PF00324"/>
    </source>
</evidence>
<dbReference type="GO" id="GO:0016020">
    <property type="term" value="C:membrane"/>
    <property type="evidence" value="ECO:0007669"/>
    <property type="project" value="UniProtKB-SubCell"/>
</dbReference>
<feature type="domain" description="Amino acid permease/ SLC12A" evidence="6">
    <location>
        <begin position="14"/>
        <end position="62"/>
    </location>
</feature>
<dbReference type="AlphaFoldDB" id="A0A6B3NW38"/>
<dbReference type="GO" id="GO:0055085">
    <property type="term" value="P:transmembrane transport"/>
    <property type="evidence" value="ECO:0007669"/>
    <property type="project" value="InterPro"/>
</dbReference>
<dbReference type="EMBL" id="JAAHBV010000633">
    <property type="protein sequence ID" value="NER62066.1"/>
    <property type="molecule type" value="Genomic_DNA"/>
</dbReference>
<evidence type="ECO:0000313" key="10">
    <source>
        <dbReference type="Proteomes" id="UP000482634"/>
    </source>
</evidence>
<keyword evidence="3 5" id="KW-1133">Transmembrane helix</keyword>
<name>A0A6B3NW38_9PSED</name>
<evidence type="ECO:0000256" key="3">
    <source>
        <dbReference type="ARBA" id="ARBA00022989"/>
    </source>
</evidence>
<keyword evidence="4 5" id="KW-0472">Membrane</keyword>
<keyword evidence="10" id="KW-1185">Reference proteome</keyword>
<sequence>MAACPCESHCAVQGVHGALSLFLASGFTVSQAGPLGAVIAYTLGALMIYCVMTCLGALAVAGVAGLCRHRLRPRAAYCPVCEPAVYRRVLRRLLRHAATQGPRGTQTRHNRFARTAPDTLIHRVQPTFPLP</sequence>
<evidence type="ECO:0000313" key="7">
    <source>
        <dbReference type="EMBL" id="NER62066.1"/>
    </source>
</evidence>
<proteinExistence type="predicted"/>
<evidence type="ECO:0000256" key="4">
    <source>
        <dbReference type="ARBA" id="ARBA00023136"/>
    </source>
</evidence>
<comment type="subcellular location">
    <subcellularLocation>
        <location evidence="1">Membrane</location>
        <topology evidence="1">Multi-pass membrane protein</topology>
    </subcellularLocation>
</comment>
<dbReference type="EMBL" id="JAAHBU010000417">
    <property type="protein sequence ID" value="NER66226.1"/>
    <property type="molecule type" value="Genomic_DNA"/>
</dbReference>
<accession>A0A6M0CX05</accession>
<reference evidence="9 10" key="1">
    <citation type="submission" date="2020-02" db="EMBL/GenBank/DDBJ databases">
        <title>Broccoli isolated Pseudomonas sp.</title>
        <authorList>
            <person name="Fujikawa T."/>
            <person name="Sawada H."/>
        </authorList>
    </citation>
    <scope>NUCLEOTIDE SEQUENCE [LARGE SCALE GENOMIC DNA]</scope>
    <source>
        <strain evidence="8 10">MAFF212427</strain>
        <strain evidence="7 9">MAFF212428</strain>
    </source>
</reference>
<evidence type="ECO:0000256" key="1">
    <source>
        <dbReference type="ARBA" id="ARBA00004141"/>
    </source>
</evidence>
<evidence type="ECO:0000256" key="2">
    <source>
        <dbReference type="ARBA" id="ARBA00022692"/>
    </source>
</evidence>
<protein>
    <recommendedName>
        <fullName evidence="6">Amino acid permease/ SLC12A domain-containing protein</fullName>
    </recommendedName>
</protein>
<evidence type="ECO:0000313" key="8">
    <source>
        <dbReference type="EMBL" id="NER66226.1"/>
    </source>
</evidence>
<dbReference type="Proteomes" id="UP000480410">
    <property type="component" value="Unassembled WGS sequence"/>
</dbReference>
<dbReference type="Proteomes" id="UP000482634">
    <property type="component" value="Unassembled WGS sequence"/>
</dbReference>
<dbReference type="Pfam" id="PF00324">
    <property type="entry name" value="AA_permease"/>
    <property type="match status" value="1"/>
</dbReference>
<dbReference type="InterPro" id="IPR004841">
    <property type="entry name" value="AA-permease/SLC12A_dom"/>
</dbReference>
<evidence type="ECO:0000256" key="5">
    <source>
        <dbReference type="SAM" id="Phobius"/>
    </source>
</evidence>
<keyword evidence="2 5" id="KW-0812">Transmembrane</keyword>
<comment type="caution">
    <text evidence="8">The sequence shown here is derived from an EMBL/GenBank/DDBJ whole genome shotgun (WGS) entry which is preliminary data.</text>
</comment>